<keyword evidence="6" id="KW-0539">Nucleus</keyword>
<evidence type="ECO:0000256" key="2">
    <source>
        <dbReference type="ARBA" id="ARBA00022833"/>
    </source>
</evidence>
<organism evidence="8 9">
    <name type="scientific">Apiospora saccharicola</name>
    <dbReference type="NCBI Taxonomy" id="335842"/>
    <lineage>
        <taxon>Eukaryota</taxon>
        <taxon>Fungi</taxon>
        <taxon>Dikarya</taxon>
        <taxon>Ascomycota</taxon>
        <taxon>Pezizomycotina</taxon>
        <taxon>Sordariomycetes</taxon>
        <taxon>Xylariomycetidae</taxon>
        <taxon>Amphisphaeriales</taxon>
        <taxon>Apiosporaceae</taxon>
        <taxon>Apiospora</taxon>
    </lineage>
</organism>
<keyword evidence="3" id="KW-0805">Transcription regulation</keyword>
<proteinExistence type="predicted"/>
<evidence type="ECO:0000256" key="4">
    <source>
        <dbReference type="ARBA" id="ARBA00023125"/>
    </source>
</evidence>
<sequence length="296" mass="32682">MYSMRTLDIGHFTALHETEQQHLIHGSSSRPPTPGGKMARADPYAQGLPGGTSLPPVTFSTMVTNNNNNAITTAKTFGPLWEEHWNDRFFAWNRRFELTAMSLPPTQDLSDRDRGILARLRLQQSFWQMAVELSHNGGEPAGLSHATCEECLERAERLAAPFLAANKPTFSLDGDLISDLSFIISVCRDPPQRDRALALLRSLNRREGIWDSREIAEMHEFSMKLGVAAHGWGDDEELGCSVPAFMRSLSRMSQQAYTPRPGLLSIADFCRDGSASSSSGGAMSSPVAEVEEIFVI</sequence>
<keyword evidence="1" id="KW-0479">Metal-binding</keyword>
<dbReference type="Proteomes" id="UP001446871">
    <property type="component" value="Unassembled WGS sequence"/>
</dbReference>
<keyword evidence="9" id="KW-1185">Reference proteome</keyword>
<keyword evidence="2" id="KW-0862">Zinc</keyword>
<reference evidence="8 9" key="1">
    <citation type="submission" date="2023-01" db="EMBL/GenBank/DDBJ databases">
        <title>Analysis of 21 Apiospora genomes using comparative genomics revels a genus with tremendous synthesis potential of carbohydrate active enzymes and secondary metabolites.</title>
        <authorList>
            <person name="Sorensen T."/>
        </authorList>
    </citation>
    <scope>NUCLEOTIDE SEQUENCE [LARGE SCALE GENOMIC DNA]</scope>
    <source>
        <strain evidence="8 9">CBS 83171</strain>
    </source>
</reference>
<keyword evidence="4" id="KW-0238">DNA-binding</keyword>
<dbReference type="PANTHER" id="PTHR36206">
    <property type="entry name" value="ASPERCRYPTIN BIOSYNTHESIS CLUSTER-SPECIFIC TRANSCRIPTION REGULATOR ATNN-RELATED"/>
    <property type="match status" value="1"/>
</dbReference>
<evidence type="ECO:0000256" key="6">
    <source>
        <dbReference type="ARBA" id="ARBA00023242"/>
    </source>
</evidence>
<dbReference type="PANTHER" id="PTHR36206:SF13">
    <property type="entry name" value="TRANSCRIPTIONAL REGULATORY PROTEIN MOC3"/>
    <property type="match status" value="1"/>
</dbReference>
<evidence type="ECO:0000313" key="9">
    <source>
        <dbReference type="Proteomes" id="UP001446871"/>
    </source>
</evidence>
<evidence type="ECO:0000256" key="7">
    <source>
        <dbReference type="SAM" id="MobiDB-lite"/>
    </source>
</evidence>
<dbReference type="InterPro" id="IPR052360">
    <property type="entry name" value="Transcr_Regulatory_Proteins"/>
</dbReference>
<protein>
    <submittedName>
        <fullName evidence="8">Uncharacterized protein</fullName>
    </submittedName>
</protein>
<evidence type="ECO:0000313" key="8">
    <source>
        <dbReference type="EMBL" id="KAK8076927.1"/>
    </source>
</evidence>
<dbReference type="EMBL" id="JAQQWM010000002">
    <property type="protein sequence ID" value="KAK8076927.1"/>
    <property type="molecule type" value="Genomic_DNA"/>
</dbReference>
<gene>
    <name evidence="8" type="ORF">PG996_003097</name>
</gene>
<comment type="caution">
    <text evidence="8">The sequence shown here is derived from an EMBL/GenBank/DDBJ whole genome shotgun (WGS) entry which is preliminary data.</text>
</comment>
<keyword evidence="5" id="KW-0804">Transcription</keyword>
<feature type="region of interest" description="Disordered" evidence="7">
    <location>
        <begin position="19"/>
        <end position="52"/>
    </location>
</feature>
<accession>A0ABR1W1J8</accession>
<evidence type="ECO:0000256" key="3">
    <source>
        <dbReference type="ARBA" id="ARBA00023015"/>
    </source>
</evidence>
<evidence type="ECO:0000256" key="5">
    <source>
        <dbReference type="ARBA" id="ARBA00023163"/>
    </source>
</evidence>
<name>A0ABR1W1J8_9PEZI</name>
<evidence type="ECO:0000256" key="1">
    <source>
        <dbReference type="ARBA" id="ARBA00022723"/>
    </source>
</evidence>